<dbReference type="RefSeq" id="WP_093226316.1">
    <property type="nucleotide sequence ID" value="NZ_LT629803.1"/>
</dbReference>
<evidence type="ECO:0000313" key="3">
    <source>
        <dbReference type="Proteomes" id="UP000295254"/>
    </source>
</evidence>
<feature type="compositionally biased region" description="Polar residues" evidence="1">
    <location>
        <begin position="21"/>
        <end position="33"/>
    </location>
</feature>
<comment type="caution">
    <text evidence="2">The sequence shown here is derived from an EMBL/GenBank/DDBJ whole genome shotgun (WGS) entry which is preliminary data.</text>
</comment>
<dbReference type="AlphaFoldDB" id="A0A1H2P9N8"/>
<feature type="region of interest" description="Disordered" evidence="1">
    <location>
        <begin position="1"/>
        <end position="33"/>
    </location>
</feature>
<dbReference type="STRING" id="95300.SAMN05216558_4062"/>
<organism evidence="2 3">
    <name type="scientific">Pseudomonas vancouverensis</name>
    <dbReference type="NCBI Taxonomy" id="95300"/>
    <lineage>
        <taxon>Bacteria</taxon>
        <taxon>Pseudomonadati</taxon>
        <taxon>Pseudomonadota</taxon>
        <taxon>Gammaproteobacteria</taxon>
        <taxon>Pseudomonadales</taxon>
        <taxon>Pseudomonadaceae</taxon>
        <taxon>Pseudomonas</taxon>
    </lineage>
</organism>
<evidence type="ECO:0000313" key="2">
    <source>
        <dbReference type="EMBL" id="TDB68662.1"/>
    </source>
</evidence>
<evidence type="ECO:0000256" key="1">
    <source>
        <dbReference type="SAM" id="MobiDB-lite"/>
    </source>
</evidence>
<sequence length="66" mass="7364">MPDFEGTQEICGSELARDEASSNNKKPQLQISNFPLTTYEKQADFRSLKRLTPSKPALSPLAQLLL</sequence>
<reference evidence="3" key="1">
    <citation type="journal article" date="2019" name="bioRxiv">
        <title>Bacterially produced spermidine induces plant systemic susceptibility to pathogens.</title>
        <authorList>
            <person name="Melnyk R.A."/>
            <person name="Beskrovnaya P.A."/>
            <person name="Liu Z."/>
            <person name="Song Y."/>
            <person name="Haney C.H."/>
        </authorList>
    </citation>
    <scope>NUCLEOTIDE SEQUENCE [LARGE SCALE GENOMIC DNA]</scope>
    <source>
        <strain evidence="3">Dha-51</strain>
    </source>
</reference>
<name>A0A1H2P9N8_PSEVA</name>
<keyword evidence="3" id="KW-1185">Reference proteome</keyword>
<accession>A0A1H2P9N8</accession>
<dbReference type="Proteomes" id="UP000295254">
    <property type="component" value="Unassembled WGS sequence"/>
</dbReference>
<gene>
    <name evidence="2" type="ORF">EIY72_02040</name>
</gene>
<protein>
    <submittedName>
        <fullName evidence="2">Uncharacterized protein</fullName>
    </submittedName>
</protein>
<proteinExistence type="predicted"/>
<dbReference type="EMBL" id="RRZK01000002">
    <property type="protein sequence ID" value="TDB68662.1"/>
    <property type="molecule type" value="Genomic_DNA"/>
</dbReference>